<name>V6LIF9_9EUKA</name>
<dbReference type="VEuPathDB" id="GiardiaDB:SS50377_27243"/>
<feature type="coiled-coil region" evidence="1">
    <location>
        <begin position="176"/>
        <end position="203"/>
    </location>
</feature>
<proteinExistence type="predicted"/>
<organism evidence="2">
    <name type="scientific">Spironucleus salmonicida</name>
    <dbReference type="NCBI Taxonomy" id="348837"/>
    <lineage>
        <taxon>Eukaryota</taxon>
        <taxon>Metamonada</taxon>
        <taxon>Diplomonadida</taxon>
        <taxon>Hexamitidae</taxon>
        <taxon>Hexamitinae</taxon>
        <taxon>Spironucleus</taxon>
    </lineage>
</organism>
<evidence type="ECO:0008006" key="6">
    <source>
        <dbReference type="Google" id="ProtNLM"/>
    </source>
</evidence>
<keyword evidence="1" id="KW-0175">Coiled coil</keyword>
<dbReference type="EMBL" id="AUWU02000007">
    <property type="protein sequence ID" value="KAH0570950.1"/>
    <property type="molecule type" value="Genomic_DNA"/>
</dbReference>
<evidence type="ECO:0000256" key="1">
    <source>
        <dbReference type="SAM" id="Coils"/>
    </source>
</evidence>
<keyword evidence="5" id="KW-1185">Reference proteome</keyword>
<reference evidence="2 3" key="1">
    <citation type="journal article" date="2014" name="PLoS Genet.">
        <title>The Genome of Spironucleus salmonicida Highlights a Fish Pathogen Adapted to Fluctuating Environments.</title>
        <authorList>
            <person name="Xu F."/>
            <person name="Jerlstrom-Hultqvist J."/>
            <person name="Einarsson E."/>
            <person name="Astvaldsson A."/>
            <person name="Svard S.G."/>
            <person name="Andersson J.O."/>
        </authorList>
    </citation>
    <scope>NUCLEOTIDE SEQUENCE</scope>
    <source>
        <strain evidence="3">ATCC 50377</strain>
    </source>
</reference>
<evidence type="ECO:0000313" key="2">
    <source>
        <dbReference type="EMBL" id="EST44327.1"/>
    </source>
</evidence>
<evidence type="ECO:0000313" key="5">
    <source>
        <dbReference type="Proteomes" id="UP000018208"/>
    </source>
</evidence>
<dbReference type="VEuPathDB" id="GiardiaDB:SS50377_28731"/>
<dbReference type="AlphaFoldDB" id="V6LIF9"/>
<dbReference type="EMBL" id="AUWU02000017">
    <property type="protein sequence ID" value="KAH0569394.1"/>
    <property type="molecule type" value="Genomic_DNA"/>
</dbReference>
<reference evidence="3" key="2">
    <citation type="submission" date="2020-12" db="EMBL/GenBank/DDBJ databases">
        <title>New Spironucleus salmonicida genome in near-complete chromosomes.</title>
        <authorList>
            <person name="Xu F."/>
            <person name="Kurt Z."/>
            <person name="Jimenez-Gonzalez A."/>
            <person name="Astvaldsson A."/>
            <person name="Andersson J.O."/>
            <person name="Svard S.G."/>
        </authorList>
    </citation>
    <scope>NUCLEOTIDE SEQUENCE</scope>
    <source>
        <strain evidence="3">ATCC 50377</strain>
    </source>
</reference>
<sequence>MTDYDDLCNGNGEWKNIQPVMRSALFGQAQDMIALKAHLVEFSKKLQAQEAVSKEILLKLSRPDPELSKKQQALEDKFTAFQRTSTQKLDDFEEKLLEVEHFQKQKIQNLTEIVQKLSQKHEISISNLDKNMFQQTEMLQNLKQKTIQETTQLSAKFDTFLTKTQLEQTIDNYTPTSSLTAQLQTLRQDLQNQLQQLQSQTKTNFETLKTSNQNQHTATLNQIEKIVTDNATSIPTSQDISDISKTIFVEQIKHFASKNVVQSIAQKLNDRIQQLSLQNTEKTTFLQEENNAKFAEFSQNLHSTQQKQAELQNDISSKLLELTVLKSFDKKLKDLEVQMSFKLDTNSLNNSKFVTRDVLEDEFHQLQNATQRQIKAEVEGFVDNSLYRTVKSIIKAELDIQATHVRHDLEDRFKENQDGLMKKIMREISPHESLQKLDQNIEDIRQLIEMVANDVDFKLVKQNEENEQKLTCEISAVRHAIDSIQNVLSSQNDLVSCKLKEFDLTCNNSSNIIVPTAKWLWKNKKLSSQNSIIWSEEAQNTLQSNFLWEKGKSQILIVSPGCYQVQFVVFSRKRPTIQIMVNGECVISAMSGGVGTTLYSTPKGAGSQTFYGQSLVDFLYLGGNSVVQLSIGTEFSSCLSGFMQLQRMW</sequence>
<accession>V6LIF9</accession>
<dbReference type="EMBL" id="KI546119">
    <property type="protein sequence ID" value="EST44327.1"/>
    <property type="molecule type" value="Genomic_DNA"/>
</dbReference>
<dbReference type="PANTHER" id="PTHR40131:SF1">
    <property type="entry name" value="C1Q DOMAIN-CONTAINING PROTEIN"/>
    <property type="match status" value="1"/>
</dbReference>
<dbReference type="PANTHER" id="PTHR40131">
    <property type="entry name" value="C1Q DOMAIN-CONTAINING PROTEIN"/>
    <property type="match status" value="1"/>
</dbReference>
<protein>
    <recommendedName>
        <fullName evidence="6">C1q domain-containing protein</fullName>
    </recommendedName>
</protein>
<gene>
    <name evidence="2" type="ORF">SS50377_15866</name>
    <name evidence="4" type="ORF">SS50377_27243</name>
    <name evidence="3" type="ORF">SS50377_28731</name>
</gene>
<dbReference type="OrthoDB" id="65833at2759"/>
<evidence type="ECO:0000313" key="4">
    <source>
        <dbReference type="EMBL" id="KAH0570950.1"/>
    </source>
</evidence>
<evidence type="ECO:0000313" key="3">
    <source>
        <dbReference type="EMBL" id="KAH0569394.1"/>
    </source>
</evidence>
<dbReference type="Proteomes" id="UP000018208">
    <property type="component" value="Unassembled WGS sequence"/>
</dbReference>